<reference evidence="6 7" key="1">
    <citation type="submission" date="2020-04" db="EMBL/GenBank/DDBJ databases">
        <authorList>
            <consortium name="Desulfovibrio sp. FSS-1 genome sequencing consortium"/>
            <person name="Shimoshige H."/>
            <person name="Kobayashi H."/>
            <person name="Maekawa T."/>
        </authorList>
    </citation>
    <scope>NUCLEOTIDE SEQUENCE [LARGE SCALE GENOMIC DNA]</scope>
    <source>
        <strain evidence="6 7">SIID29052-01</strain>
    </source>
</reference>
<dbReference type="EC" id="1.2.1.16" evidence="6"/>
<evidence type="ECO:0000256" key="3">
    <source>
        <dbReference type="ARBA" id="ARBA00023002"/>
    </source>
</evidence>
<organism evidence="6 7">
    <name type="scientific">Fundidesulfovibrio magnetotacticus</name>
    <dbReference type="NCBI Taxonomy" id="2730080"/>
    <lineage>
        <taxon>Bacteria</taxon>
        <taxon>Pseudomonadati</taxon>
        <taxon>Thermodesulfobacteriota</taxon>
        <taxon>Desulfovibrionia</taxon>
        <taxon>Desulfovibrionales</taxon>
        <taxon>Desulfovibrionaceae</taxon>
        <taxon>Fundidesulfovibrio</taxon>
    </lineage>
</organism>
<accession>A0A6V8M2W4</accession>
<dbReference type="FunFam" id="3.40.605.10:FF:000012">
    <property type="entry name" value="NAD-dependent succinate-semialdehyde dehydrogenase"/>
    <property type="match status" value="1"/>
</dbReference>
<keyword evidence="3 6" id="KW-0560">Oxidoreductase</keyword>
<dbReference type="EMBL" id="BLTE01000012">
    <property type="protein sequence ID" value="GFK94785.1"/>
    <property type="molecule type" value="Genomic_DNA"/>
</dbReference>
<evidence type="ECO:0000256" key="2">
    <source>
        <dbReference type="ARBA" id="ARBA00022857"/>
    </source>
</evidence>
<dbReference type="PANTHER" id="PTHR43217">
    <property type="entry name" value="SUCCINATE SEMIALDEHYDE DEHYDROGENASE [NAD(P)+] SAD"/>
    <property type="match status" value="1"/>
</dbReference>
<dbReference type="InterPro" id="IPR047110">
    <property type="entry name" value="GABD/Sad-like"/>
</dbReference>
<dbReference type="PANTHER" id="PTHR43217:SF1">
    <property type="entry name" value="SUCCINATE SEMIALDEHYDE DEHYDROGENASE [NAD(P)+] SAD"/>
    <property type="match status" value="1"/>
</dbReference>
<feature type="domain" description="Aldehyde dehydrogenase" evidence="5">
    <location>
        <begin position="4"/>
        <end position="451"/>
    </location>
</feature>
<evidence type="ECO:0000313" key="6">
    <source>
        <dbReference type="EMBL" id="GFK94785.1"/>
    </source>
</evidence>
<dbReference type="Pfam" id="PF00171">
    <property type="entry name" value="Aldedh"/>
    <property type="match status" value="1"/>
</dbReference>
<proteinExistence type="inferred from homology"/>
<comment type="similarity">
    <text evidence="1">Belongs to the aldehyde dehydrogenase family.</text>
</comment>
<dbReference type="Proteomes" id="UP000494245">
    <property type="component" value="Unassembled WGS sequence"/>
</dbReference>
<dbReference type="SUPFAM" id="SSF53720">
    <property type="entry name" value="ALDH-like"/>
    <property type="match status" value="1"/>
</dbReference>
<gene>
    <name evidence="6" type="primary">sad</name>
    <name evidence="6" type="ORF">NNJEOMEG_02633</name>
</gene>
<dbReference type="InterPro" id="IPR016161">
    <property type="entry name" value="Ald_DH/histidinol_DH"/>
</dbReference>
<dbReference type="InterPro" id="IPR015590">
    <property type="entry name" value="Aldehyde_DH_dom"/>
</dbReference>
<keyword evidence="7" id="KW-1185">Reference proteome</keyword>
<dbReference type="FunFam" id="3.40.309.10:FF:000009">
    <property type="entry name" value="Aldehyde dehydrogenase A"/>
    <property type="match status" value="1"/>
</dbReference>
<sequence length="458" mass="49117">MTPFKSINPATGREATSFEEHTPAQVEAILADMRNAQRCWRNFRLDERAECLRRVADNLAERAQDYARLITAEMGKPIGESLAEITRCANVCRFYADHGPAMLAPETPEGAPQGARIVHEPLGIVLAVMPWNFPFWQVLRAAAPALLAGNAFLCKHAPSVTGCSLALEEALSGVGMSDGLYRALVVRDERVAAVVEDPRVRAVSLTGSRRAGAAVAEAAGRAVKKCVLELGGSDPFIVLADADLDLAVHTAVGARFYNAGQTCISAKRFLVDRQVVREFEERLTRSVGLLKMGDPLRPETRIGPMARADLREALDRQVRGSLDMGARMILEGGPVPGEGFFYRPAVLAGVRPGMPVFEEEVFGPVASVTSVDGPGEALRLANQTRYGLGASVWTRDLALGAKLAGNIEAGNVAVNTLLKSDPRLPFGGVKDSGYGRELGRSGLLEFVNAKVLRLPPGA</sequence>
<evidence type="ECO:0000313" key="7">
    <source>
        <dbReference type="Proteomes" id="UP000494245"/>
    </source>
</evidence>
<reference evidence="6 7" key="2">
    <citation type="submission" date="2020-05" db="EMBL/GenBank/DDBJ databases">
        <title>Draft genome sequence of Desulfovibrio sp. strainFSS-1.</title>
        <authorList>
            <person name="Shimoshige H."/>
            <person name="Kobayashi H."/>
            <person name="Maekawa T."/>
        </authorList>
    </citation>
    <scope>NUCLEOTIDE SEQUENCE [LARGE SCALE GENOMIC DNA]</scope>
    <source>
        <strain evidence="6 7">SIID29052-01</strain>
    </source>
</reference>
<dbReference type="InterPro" id="IPR016162">
    <property type="entry name" value="Ald_DH_N"/>
</dbReference>
<protein>
    <submittedName>
        <fullName evidence="6">Succinate semialdehyde dehydrogenase [NAD(P)+] Sad</fullName>
        <ecNumber evidence="6">1.2.1.16</ecNumber>
    </submittedName>
</protein>
<evidence type="ECO:0000256" key="1">
    <source>
        <dbReference type="ARBA" id="ARBA00009986"/>
    </source>
</evidence>
<keyword evidence="2" id="KW-0521">NADP</keyword>
<dbReference type="Gene3D" id="3.40.309.10">
    <property type="entry name" value="Aldehyde Dehydrogenase, Chain A, domain 2"/>
    <property type="match status" value="1"/>
</dbReference>
<dbReference type="GO" id="GO:0004777">
    <property type="term" value="F:succinate-semialdehyde dehydrogenase (NAD+) activity"/>
    <property type="evidence" value="ECO:0007669"/>
    <property type="project" value="TreeGrafter"/>
</dbReference>
<comment type="caution">
    <text evidence="6">The sequence shown here is derived from an EMBL/GenBank/DDBJ whole genome shotgun (WGS) entry which is preliminary data.</text>
</comment>
<name>A0A6V8M2W4_9BACT</name>
<evidence type="ECO:0000256" key="4">
    <source>
        <dbReference type="SAM" id="MobiDB-lite"/>
    </source>
</evidence>
<dbReference type="InterPro" id="IPR016163">
    <property type="entry name" value="Ald_DH_C"/>
</dbReference>
<evidence type="ECO:0000259" key="5">
    <source>
        <dbReference type="Pfam" id="PF00171"/>
    </source>
</evidence>
<dbReference type="RefSeq" id="WP_173085201.1">
    <property type="nucleotide sequence ID" value="NZ_BLTE01000012.1"/>
</dbReference>
<feature type="region of interest" description="Disordered" evidence="4">
    <location>
        <begin position="1"/>
        <end position="21"/>
    </location>
</feature>
<dbReference type="Gene3D" id="3.40.605.10">
    <property type="entry name" value="Aldehyde Dehydrogenase, Chain A, domain 1"/>
    <property type="match status" value="1"/>
</dbReference>
<dbReference type="AlphaFoldDB" id="A0A6V8M2W4"/>